<evidence type="ECO:0008006" key="3">
    <source>
        <dbReference type="Google" id="ProtNLM"/>
    </source>
</evidence>
<proteinExistence type="predicted"/>
<dbReference type="EMBL" id="JBAFSM010000004">
    <property type="protein sequence ID" value="MEG3436112.1"/>
    <property type="molecule type" value="Genomic_DNA"/>
</dbReference>
<comment type="caution">
    <text evidence="1">The sequence shown here is derived from an EMBL/GenBank/DDBJ whole genome shotgun (WGS) entry which is preliminary data.</text>
</comment>
<dbReference type="Proteomes" id="UP001328733">
    <property type="component" value="Unassembled WGS sequence"/>
</dbReference>
<accession>A0AAW9QE94</accession>
<protein>
    <recommendedName>
        <fullName evidence="3">Antitoxin VbhA domain-containing protein</fullName>
    </recommendedName>
</protein>
<sequence>MKVEHPNELPITEAEAKELEHLKKTIERAIEDGVITRAEFETIKGSIFRQGIISASQLNREISLYRQLVADKLGTGEIFAEPPQ</sequence>
<name>A0AAW9QE94_9CHRO</name>
<dbReference type="AlphaFoldDB" id="A0AAW9QE94"/>
<evidence type="ECO:0000313" key="1">
    <source>
        <dbReference type="EMBL" id="MEG3436112.1"/>
    </source>
</evidence>
<reference evidence="1 2" key="1">
    <citation type="submission" date="2024-01" db="EMBL/GenBank/DDBJ databases">
        <title>Genomic insights into the taxonomy and metabolism of the cyanobacterium Pannus brasiliensis CCIBt3594.</title>
        <authorList>
            <person name="Machado M."/>
            <person name="Botero N.B."/>
            <person name="Andreote A.P.D."/>
            <person name="Feitosa A.M.T."/>
            <person name="Popin R."/>
            <person name="Sivonen K."/>
            <person name="Fiore M.F."/>
        </authorList>
    </citation>
    <scope>NUCLEOTIDE SEQUENCE [LARGE SCALE GENOMIC DNA]</scope>
    <source>
        <strain evidence="1 2">CCIBt3594</strain>
    </source>
</reference>
<organism evidence="1 2">
    <name type="scientific">Pannus brasiliensis CCIBt3594</name>
    <dbReference type="NCBI Taxonomy" id="1427578"/>
    <lineage>
        <taxon>Bacteria</taxon>
        <taxon>Bacillati</taxon>
        <taxon>Cyanobacteriota</taxon>
        <taxon>Cyanophyceae</taxon>
        <taxon>Oscillatoriophycideae</taxon>
        <taxon>Chroococcales</taxon>
        <taxon>Microcystaceae</taxon>
        <taxon>Pannus</taxon>
    </lineage>
</organism>
<dbReference type="RefSeq" id="WP_332863564.1">
    <property type="nucleotide sequence ID" value="NZ_JBAFSM010000004.1"/>
</dbReference>
<gene>
    <name evidence="1" type="ORF">V0288_03190</name>
</gene>
<evidence type="ECO:0000313" key="2">
    <source>
        <dbReference type="Proteomes" id="UP001328733"/>
    </source>
</evidence>
<keyword evidence="2" id="KW-1185">Reference proteome</keyword>